<evidence type="ECO:0000313" key="14">
    <source>
        <dbReference type="Proteomes" id="UP001344447"/>
    </source>
</evidence>
<dbReference type="EMBL" id="JAVFKY010000001">
    <property type="protein sequence ID" value="KAK5584446.1"/>
    <property type="molecule type" value="Genomic_DNA"/>
</dbReference>
<keyword evidence="9" id="KW-0460">Magnesium</keyword>
<proteinExistence type="inferred from homology"/>
<comment type="similarity">
    <text evidence="2">Belongs to the ROK (NagC/XylR) family.</text>
</comment>
<dbReference type="AlphaFoldDB" id="A0AAN7YYR1"/>
<dbReference type="GO" id="GO:0005524">
    <property type="term" value="F:ATP binding"/>
    <property type="evidence" value="ECO:0007669"/>
    <property type="project" value="UniProtKB-KW"/>
</dbReference>
<keyword evidence="14" id="KW-1185">Reference proteome</keyword>
<dbReference type="InterPro" id="IPR000600">
    <property type="entry name" value="ROK"/>
</dbReference>
<accession>A0AAN7YYR1</accession>
<evidence type="ECO:0000256" key="8">
    <source>
        <dbReference type="ARBA" id="ARBA00022840"/>
    </source>
</evidence>
<protein>
    <recommendedName>
        <fullName evidence="11">fructokinase</fullName>
        <ecNumber evidence="11">2.7.1.4</ecNumber>
    </recommendedName>
</protein>
<organism evidence="13 14">
    <name type="scientific">Dictyostelium firmibasis</name>
    <dbReference type="NCBI Taxonomy" id="79012"/>
    <lineage>
        <taxon>Eukaryota</taxon>
        <taxon>Amoebozoa</taxon>
        <taxon>Evosea</taxon>
        <taxon>Eumycetozoa</taxon>
        <taxon>Dictyostelia</taxon>
        <taxon>Dictyosteliales</taxon>
        <taxon>Dictyosteliaceae</taxon>
        <taxon>Dictyostelium</taxon>
    </lineage>
</organism>
<gene>
    <name evidence="13" type="ORF">RB653_006057</name>
</gene>
<sequence length="311" mass="33585">MNNNDLKFVGVEAGGTSICLTIAINEPSNVIERISIPTTTVEETKNKVLEWLKSKGGDNIDAIGIASFGPIDLDESSETYGYITTTPKPNWGQTNILGWFSDYKCPKGFDTDVNGAAISETFHGRHKRGDITSCAYITVGTGVGVGCVVNGACIHGLVHPEGGHTFTKIKEGDNDFQGTCPFHKNCVEGLVSTGAISSRLGITADKLSEITDDHPVWLVIGYYLAQLCANITCLLSPQIIVLGGGVLNRSVLYPIIRRETIKILNGYIKTKYLTDEFIDQYIVQSPFGSHAGSIGSLELARRALIKSKNNN</sequence>
<keyword evidence="6" id="KW-0418">Kinase</keyword>
<dbReference type="Gene3D" id="3.30.420.40">
    <property type="match status" value="2"/>
</dbReference>
<evidence type="ECO:0000256" key="12">
    <source>
        <dbReference type="ARBA" id="ARBA00048451"/>
    </source>
</evidence>
<dbReference type="GO" id="GO:0008865">
    <property type="term" value="F:fructokinase activity"/>
    <property type="evidence" value="ECO:0007669"/>
    <property type="project" value="UniProtKB-EC"/>
</dbReference>
<dbReference type="EC" id="2.7.1.4" evidence="11"/>
<keyword evidence="10" id="KW-0119">Carbohydrate metabolism</keyword>
<evidence type="ECO:0000256" key="11">
    <source>
        <dbReference type="ARBA" id="ARBA00038887"/>
    </source>
</evidence>
<dbReference type="FunFam" id="3.30.420.40:FF:000136">
    <property type="entry name" value="Putative fructokinase"/>
    <property type="match status" value="1"/>
</dbReference>
<dbReference type="GO" id="GO:0046872">
    <property type="term" value="F:metal ion binding"/>
    <property type="evidence" value="ECO:0007669"/>
    <property type="project" value="UniProtKB-KW"/>
</dbReference>
<keyword evidence="5" id="KW-0547">Nucleotide-binding</keyword>
<evidence type="ECO:0000256" key="2">
    <source>
        <dbReference type="ARBA" id="ARBA00006479"/>
    </source>
</evidence>
<dbReference type="Pfam" id="PF00480">
    <property type="entry name" value="ROK"/>
    <property type="match status" value="1"/>
</dbReference>
<evidence type="ECO:0000256" key="9">
    <source>
        <dbReference type="ARBA" id="ARBA00022842"/>
    </source>
</evidence>
<reference evidence="13 14" key="1">
    <citation type="submission" date="2023-11" db="EMBL/GenBank/DDBJ databases">
        <title>Dfirmibasis_genome.</title>
        <authorList>
            <person name="Edelbroek B."/>
            <person name="Kjellin J."/>
            <person name="Jerlstrom-Hultqvist J."/>
            <person name="Soderbom F."/>
        </authorList>
    </citation>
    <scope>NUCLEOTIDE SEQUENCE [LARGE SCALE GENOMIC DNA]</scope>
    <source>
        <strain evidence="13 14">TNS-C-14</strain>
    </source>
</reference>
<evidence type="ECO:0000256" key="1">
    <source>
        <dbReference type="ARBA" id="ARBA00001946"/>
    </source>
</evidence>
<dbReference type="CDD" id="cd24067">
    <property type="entry name" value="ASKHA_NBD_ROK_BsFRK-like"/>
    <property type="match status" value="1"/>
</dbReference>
<name>A0AAN7YYR1_9MYCE</name>
<evidence type="ECO:0000256" key="6">
    <source>
        <dbReference type="ARBA" id="ARBA00022777"/>
    </source>
</evidence>
<comment type="cofactor">
    <cofactor evidence="1">
        <name>Mg(2+)</name>
        <dbReference type="ChEBI" id="CHEBI:18420"/>
    </cofactor>
</comment>
<evidence type="ECO:0000256" key="5">
    <source>
        <dbReference type="ARBA" id="ARBA00022741"/>
    </source>
</evidence>
<dbReference type="InterPro" id="IPR051804">
    <property type="entry name" value="Carb_Metab_Reg_Kinase/Isom"/>
</dbReference>
<comment type="catalytic activity">
    <reaction evidence="12">
        <text>D-fructose + ATP = D-fructose 6-phosphate + ADP + H(+)</text>
        <dbReference type="Rhea" id="RHEA:16125"/>
        <dbReference type="ChEBI" id="CHEBI:15378"/>
        <dbReference type="ChEBI" id="CHEBI:30616"/>
        <dbReference type="ChEBI" id="CHEBI:37721"/>
        <dbReference type="ChEBI" id="CHEBI:61527"/>
        <dbReference type="ChEBI" id="CHEBI:456216"/>
        <dbReference type="EC" id="2.7.1.4"/>
    </reaction>
</comment>
<dbReference type="PANTHER" id="PTHR42742">
    <property type="entry name" value="TRANSCRIPTIONAL REPRESSOR MPRA"/>
    <property type="match status" value="1"/>
</dbReference>
<dbReference type="InterPro" id="IPR043129">
    <property type="entry name" value="ATPase_NBD"/>
</dbReference>
<dbReference type="Proteomes" id="UP001344447">
    <property type="component" value="Unassembled WGS sequence"/>
</dbReference>
<evidence type="ECO:0000256" key="10">
    <source>
        <dbReference type="ARBA" id="ARBA00023277"/>
    </source>
</evidence>
<keyword evidence="8" id="KW-0067">ATP-binding</keyword>
<dbReference type="PANTHER" id="PTHR42742:SF3">
    <property type="entry name" value="FRUCTOKINASE"/>
    <property type="match status" value="1"/>
</dbReference>
<keyword evidence="4" id="KW-0479">Metal-binding</keyword>
<evidence type="ECO:0000313" key="13">
    <source>
        <dbReference type="EMBL" id="KAK5584446.1"/>
    </source>
</evidence>
<evidence type="ECO:0000256" key="4">
    <source>
        <dbReference type="ARBA" id="ARBA00022723"/>
    </source>
</evidence>
<dbReference type="SUPFAM" id="SSF53067">
    <property type="entry name" value="Actin-like ATPase domain"/>
    <property type="match status" value="1"/>
</dbReference>
<evidence type="ECO:0000256" key="3">
    <source>
        <dbReference type="ARBA" id="ARBA00022679"/>
    </source>
</evidence>
<dbReference type="FunFam" id="3.30.420.40:FF:000153">
    <property type="entry name" value="Putative fructokinase"/>
    <property type="match status" value="1"/>
</dbReference>
<evidence type="ECO:0000256" key="7">
    <source>
        <dbReference type="ARBA" id="ARBA00022833"/>
    </source>
</evidence>
<comment type="caution">
    <text evidence="13">The sequence shown here is derived from an EMBL/GenBank/DDBJ whole genome shotgun (WGS) entry which is preliminary data.</text>
</comment>
<keyword evidence="3" id="KW-0808">Transferase</keyword>
<keyword evidence="7" id="KW-0862">Zinc</keyword>